<dbReference type="EMBL" id="JALJOR010000016">
    <property type="protein sequence ID" value="KAK9805169.1"/>
    <property type="molecule type" value="Genomic_DNA"/>
</dbReference>
<gene>
    <name evidence="2" type="ORF">WJX72_003295</name>
</gene>
<accession>A0AAW1PBK5</accession>
<name>A0AAW1PBK5_9CHLO</name>
<keyword evidence="3" id="KW-1185">Reference proteome</keyword>
<comment type="caution">
    <text evidence="2">The sequence shown here is derived from an EMBL/GenBank/DDBJ whole genome shotgun (WGS) entry which is preliminary data.</text>
</comment>
<evidence type="ECO:0000256" key="1">
    <source>
        <dbReference type="SAM" id="MobiDB-lite"/>
    </source>
</evidence>
<feature type="compositionally biased region" description="Low complexity" evidence="1">
    <location>
        <begin position="17"/>
        <end position="28"/>
    </location>
</feature>
<protein>
    <submittedName>
        <fullName evidence="2">Uncharacterized protein</fullName>
    </submittedName>
</protein>
<dbReference type="PANTHER" id="PTHR35399:SF2">
    <property type="entry name" value="DUF839 DOMAIN-CONTAINING PROTEIN"/>
    <property type="match status" value="1"/>
</dbReference>
<reference evidence="2 3" key="1">
    <citation type="journal article" date="2024" name="Nat. Commun.">
        <title>Phylogenomics reveals the evolutionary origins of lichenization in chlorophyte algae.</title>
        <authorList>
            <person name="Puginier C."/>
            <person name="Libourel C."/>
            <person name="Otte J."/>
            <person name="Skaloud P."/>
            <person name="Haon M."/>
            <person name="Grisel S."/>
            <person name="Petersen M."/>
            <person name="Berrin J.G."/>
            <person name="Delaux P.M."/>
            <person name="Dal Grande F."/>
            <person name="Keller J."/>
        </authorList>
    </citation>
    <scope>NUCLEOTIDE SEQUENCE [LARGE SCALE GENOMIC DNA]</scope>
    <source>
        <strain evidence="2 3">SAG 2043</strain>
    </source>
</reference>
<feature type="region of interest" description="Disordered" evidence="1">
    <location>
        <begin position="1"/>
        <end position="37"/>
    </location>
</feature>
<feature type="compositionally biased region" description="Polar residues" evidence="1">
    <location>
        <begin position="7"/>
        <end position="16"/>
    </location>
</feature>
<evidence type="ECO:0000313" key="2">
    <source>
        <dbReference type="EMBL" id="KAK9805169.1"/>
    </source>
</evidence>
<dbReference type="PANTHER" id="PTHR35399">
    <property type="entry name" value="SLR8030 PROTEIN"/>
    <property type="match status" value="1"/>
</dbReference>
<dbReference type="Proteomes" id="UP001489004">
    <property type="component" value="Unassembled WGS sequence"/>
</dbReference>
<sequence>MMEKTVSGVSTSSLPATSGGTSSNSTSNPQLTKPSEVTKEMDISNNPDFVSLLPVGNRLFSFVHFESPRPGAIDMMELKQDANGTLSVIGIKHVDWSLWGGLWTPCAGSVTPWNTHLGSEEYEPDAKAIADATSLADATPPANATSLFVLTGGGFPSIINFMRYYGLYANNITLEDVKTRFNPYLYGYATELTANADGSYQNVKWYTLGRGSKELPYVMPDNRTVYITDDGTNTAFFRFVADRAGDLSSGTLYGAKAFQLSAANGGAFNLQWIKLGSANQTYLAKAVQANPKFYDLFNATKPQNGTCPPGYKSINAGQNDGNHECLVLKPGKEVEAAFLETRRYLAYLNGTTEFSKWEGLTYDPIRRQIYTSMSDVRYGMEDFKQLGKSATKYDIGGPNDIRLDYNPCGCVYTLNVDANYTATNMTALICGDTKYGTNANNTCNVNEIANPDNVAFLTGHDQLIIGEDTDAHENDVFWVYDMKTGEKTRIFATPYGAETTSAYWYPNINGHAYILAVTQHPYGEGGINATKMVDYPGSTGLAAHIGYFGPLEPSALTATGSASNNTLPEIQFEQLPVPYTDALKHKVQGSMTAVIGGCEVVNYQAIMRTGDKFGGSVFGRLLNAKGQPVRALDSNLLPTNEEQVEPTPDFVSYLPTCGSLYSIAHIEASPGAYYLTQLSQSANGTLTVTSQSPIDFSAYGGVLGPCAGSVSPWNTHLGSEETTINARAFAEAKDLADLKKLDSGAYSTAINAARYFDLYLPNITLASLKATVNPYNYGYITEVTVNGQGCTKAVKHYAMGRMTSEMSLVMPDQKTVYISDDGDNRSFYKFVADTAGDLSSGTLYAVKVNQTSAVKGGSFNLNWIKLGNASDALLRTQVANLTFDKIFEVAVPVGSSCPAGFRSINSAYGQECLKVKAGFEVHAAFFETGRYAAYVGATTEFTKFEGTTYDAENRAIYASVSYIRNAMLDNSSKYDVGGPNDIRVPANPCGCVYKISLSTTYDATSMSGLLCGSSSYNTDATNKCDRDIMANPDNLNMLTGQGQLAIAEDTDNHENAYLWIYDLKTAVLTRVLSTPYGAEVTGTYFYPNLGGFSYIMSQVQHPYEGAEMAKLSDKDATGAAGWVGYLGPMSSKYPKPDAKCYTEDFCQAAAPSTQPAAISAAG</sequence>
<dbReference type="InterPro" id="IPR008557">
    <property type="entry name" value="PhoX"/>
</dbReference>
<dbReference type="AlphaFoldDB" id="A0AAW1PBK5"/>
<organism evidence="2 3">
    <name type="scientific">[Myrmecia] bisecta</name>
    <dbReference type="NCBI Taxonomy" id="41462"/>
    <lineage>
        <taxon>Eukaryota</taxon>
        <taxon>Viridiplantae</taxon>
        <taxon>Chlorophyta</taxon>
        <taxon>core chlorophytes</taxon>
        <taxon>Trebouxiophyceae</taxon>
        <taxon>Trebouxiales</taxon>
        <taxon>Trebouxiaceae</taxon>
        <taxon>Myrmecia</taxon>
    </lineage>
</organism>
<dbReference type="Pfam" id="PF05787">
    <property type="entry name" value="PhoX"/>
    <property type="match status" value="2"/>
</dbReference>
<evidence type="ECO:0000313" key="3">
    <source>
        <dbReference type="Proteomes" id="UP001489004"/>
    </source>
</evidence>
<proteinExistence type="predicted"/>